<evidence type="ECO:0000256" key="1">
    <source>
        <dbReference type="SAM" id="Phobius"/>
    </source>
</evidence>
<accession>A0A5E7W559</accession>
<feature type="transmembrane region" description="Helical" evidence="1">
    <location>
        <begin position="59"/>
        <end position="78"/>
    </location>
</feature>
<evidence type="ECO:0000313" key="2">
    <source>
        <dbReference type="EMBL" id="VVQ29765.1"/>
    </source>
</evidence>
<organism evidence="2 3">
    <name type="scientific">Pseudomonas fluorescens</name>
    <dbReference type="NCBI Taxonomy" id="294"/>
    <lineage>
        <taxon>Bacteria</taxon>
        <taxon>Pseudomonadati</taxon>
        <taxon>Pseudomonadota</taxon>
        <taxon>Gammaproteobacteria</taxon>
        <taxon>Pseudomonadales</taxon>
        <taxon>Pseudomonadaceae</taxon>
        <taxon>Pseudomonas</taxon>
    </lineage>
</organism>
<dbReference type="AlphaFoldDB" id="A0A5E7W559"/>
<name>A0A5E7W559_PSEFL</name>
<keyword evidence="1" id="KW-0812">Transmembrane</keyword>
<dbReference type="Proteomes" id="UP000325645">
    <property type="component" value="Unassembled WGS sequence"/>
</dbReference>
<proteinExistence type="predicted"/>
<reference evidence="2 3" key="1">
    <citation type="submission" date="2019-09" db="EMBL/GenBank/DDBJ databases">
        <authorList>
            <person name="Chandra G."/>
            <person name="Truman W A."/>
        </authorList>
    </citation>
    <scope>NUCLEOTIDE SEQUENCE [LARGE SCALE GENOMIC DNA]</scope>
    <source>
        <strain evidence="2">PS943</strain>
    </source>
</reference>
<sequence>MNLQKFEKPINRFGFVVFCVSMVLCLIAFFVSYRSYYSLSLERLAYLILDSSTTWQQTLFKLGCAGAFIGAAFTWNYLDKAKRVYQWVVKTEEPRGD</sequence>
<keyword evidence="1" id="KW-1133">Transmembrane helix</keyword>
<keyword evidence="1" id="KW-0472">Membrane</keyword>
<evidence type="ECO:0000313" key="3">
    <source>
        <dbReference type="Proteomes" id="UP000325645"/>
    </source>
</evidence>
<gene>
    <name evidence="2" type="ORF">PS943_01494</name>
</gene>
<feature type="transmembrane region" description="Helical" evidence="1">
    <location>
        <begin position="12"/>
        <end position="33"/>
    </location>
</feature>
<protein>
    <submittedName>
        <fullName evidence="2">Uncharacterized protein</fullName>
    </submittedName>
</protein>
<dbReference type="EMBL" id="CABVJH010000002">
    <property type="protein sequence ID" value="VVQ29765.1"/>
    <property type="molecule type" value="Genomic_DNA"/>
</dbReference>
<dbReference type="RefSeq" id="WP_150655841.1">
    <property type="nucleotide sequence ID" value="NZ_CABVJH010000002.1"/>
</dbReference>